<dbReference type="HOGENOM" id="CLU_2154603_0_0_10"/>
<dbReference type="KEGG" id="fae:FAES_3987"/>
<evidence type="ECO:0000313" key="2">
    <source>
        <dbReference type="Proteomes" id="UP000011058"/>
    </source>
</evidence>
<dbReference type="EMBL" id="HE796683">
    <property type="protein sequence ID" value="CCH01988.1"/>
    <property type="molecule type" value="Genomic_DNA"/>
</dbReference>
<organism evidence="1 2">
    <name type="scientific">Fibrella aestuarina BUZ 2</name>
    <dbReference type="NCBI Taxonomy" id="1166018"/>
    <lineage>
        <taxon>Bacteria</taxon>
        <taxon>Pseudomonadati</taxon>
        <taxon>Bacteroidota</taxon>
        <taxon>Cytophagia</taxon>
        <taxon>Cytophagales</taxon>
        <taxon>Spirosomataceae</taxon>
        <taxon>Fibrella</taxon>
    </lineage>
</organism>
<dbReference type="RefSeq" id="WP_015333087.1">
    <property type="nucleotide sequence ID" value="NC_020054.1"/>
</dbReference>
<evidence type="ECO:0000313" key="1">
    <source>
        <dbReference type="EMBL" id="CCH01988.1"/>
    </source>
</evidence>
<evidence type="ECO:0008006" key="3">
    <source>
        <dbReference type="Google" id="ProtNLM"/>
    </source>
</evidence>
<dbReference type="AlphaFoldDB" id="I0KCY5"/>
<gene>
    <name evidence="1" type="ORF">FAES_3987</name>
</gene>
<sequence length="111" mass="12278">MAKAKPLTSYNQPIAFKGVANPQPDGHGGQIGTVTTLAERVASIEPYRGGRDETGARLTLKRQYVIECWHDPAYLPVAGHTIDWLGGELTINEWTYLDNSRTKIRLIATEV</sequence>
<reference evidence="1 2" key="1">
    <citation type="journal article" date="2012" name="J. Bacteriol.">
        <title>Genome Sequence of Fibrella aestuarina BUZ 2T, a Filamentous Marine Bacterium.</title>
        <authorList>
            <person name="Filippini M."/>
            <person name="Qi W."/>
            <person name="Blom J."/>
            <person name="Goesmann A."/>
            <person name="Smits T.H."/>
            <person name="Bagheri H.C."/>
        </authorList>
    </citation>
    <scope>NUCLEOTIDE SEQUENCE [LARGE SCALE GENOMIC DNA]</scope>
    <source>
        <strain evidence="2">BUZ 2T</strain>
    </source>
</reference>
<keyword evidence="2" id="KW-1185">Reference proteome</keyword>
<proteinExistence type="predicted"/>
<accession>I0KCY5</accession>
<protein>
    <recommendedName>
        <fullName evidence="3">Phage head-tail adaptor</fullName>
    </recommendedName>
</protein>
<dbReference type="STRING" id="1166018.FAES_3987"/>
<name>I0KCY5_9BACT</name>
<dbReference type="Proteomes" id="UP000011058">
    <property type="component" value="Chromosome"/>
</dbReference>